<protein>
    <submittedName>
        <fullName evidence="5">ABC transporter ATP-binding protein</fullName>
    </submittedName>
</protein>
<organism evidence="5 6">
    <name type="scientific">Sellimonas caecigallum</name>
    <dbReference type="NCBI Taxonomy" id="2592333"/>
    <lineage>
        <taxon>Bacteria</taxon>
        <taxon>Bacillati</taxon>
        <taxon>Bacillota</taxon>
        <taxon>Clostridia</taxon>
        <taxon>Lachnospirales</taxon>
        <taxon>Lachnospiraceae</taxon>
        <taxon>Sellimonas</taxon>
    </lineage>
</organism>
<dbReference type="PANTHER" id="PTHR42788:SF21">
    <property type="entry name" value="ABC TRANSPORTER ATP-BINDING PROTEIN"/>
    <property type="match status" value="1"/>
</dbReference>
<dbReference type="PANTHER" id="PTHR42788">
    <property type="entry name" value="TAURINE IMPORT ATP-BINDING PROTEIN-RELATED"/>
    <property type="match status" value="1"/>
</dbReference>
<reference evidence="5 6" key="1">
    <citation type="journal article" date="2020" name="New Microbes New Infect">
        <title>Sellimonas caecigallum sp. nov., description and genome sequence of a new member of the Sellimonas genus isolated from the cecum of feral chicken.</title>
        <authorList>
            <person name="Wongkuna S."/>
            <person name="Ghimire S."/>
            <person name="Antony L."/>
            <person name="Chankhamhaengdecha S."/>
            <person name="Janvilisri T."/>
            <person name="Scaria J."/>
        </authorList>
    </citation>
    <scope>NUCLEOTIDE SEQUENCE [LARGE SCALE GENOMIC DNA]</scope>
    <source>
        <strain evidence="5 6">SW451</strain>
    </source>
</reference>
<dbReference type="SMART" id="SM00382">
    <property type="entry name" value="AAA"/>
    <property type="match status" value="1"/>
</dbReference>
<dbReference type="SUPFAM" id="SSF52540">
    <property type="entry name" value="P-loop containing nucleoside triphosphate hydrolases"/>
    <property type="match status" value="1"/>
</dbReference>
<dbReference type="GO" id="GO:0005524">
    <property type="term" value="F:ATP binding"/>
    <property type="evidence" value="ECO:0007669"/>
    <property type="project" value="UniProtKB-KW"/>
</dbReference>
<dbReference type="InterPro" id="IPR050166">
    <property type="entry name" value="ABC_transporter_ATP-bind"/>
</dbReference>
<comment type="caution">
    <text evidence="5">The sequence shown here is derived from an EMBL/GenBank/DDBJ whole genome shotgun (WGS) entry which is preliminary data.</text>
</comment>
<keyword evidence="2" id="KW-0547">Nucleotide-binding</keyword>
<dbReference type="InterPro" id="IPR027417">
    <property type="entry name" value="P-loop_NTPase"/>
</dbReference>
<dbReference type="Pfam" id="PF00005">
    <property type="entry name" value="ABC_tran"/>
    <property type="match status" value="1"/>
</dbReference>
<sequence>MEKILELKHISHAYHTPKGETPALQDISFSVGKGEFIAIVGPSGCGKSTLLSLIAGLLKPESGEIMLHGMPVIDCTEKIGYMLQRDELLEWRSIFRNVLLGPEIRGTLSADTKEKAHDLLAAYGLGQFEHSRPSELSGGMRQRAALVRTLILNPEILLLDEPFSALDYQTRLNVSDDIGQIIRKEQTTAILVTHDLSEAISLADRILVLSRRPAVIKYELKLEFSSLGTSDDTPLNRRNAAEFKTYFNLIWKELNQDERSSY</sequence>
<evidence type="ECO:0000313" key="5">
    <source>
        <dbReference type="EMBL" id="MBY0759394.1"/>
    </source>
</evidence>
<keyword evidence="1" id="KW-0813">Transport</keyword>
<evidence type="ECO:0000256" key="1">
    <source>
        <dbReference type="ARBA" id="ARBA00022448"/>
    </source>
</evidence>
<gene>
    <name evidence="5" type="ORF">FLB61_09905</name>
</gene>
<keyword evidence="3 5" id="KW-0067">ATP-binding</keyword>
<dbReference type="RefSeq" id="WP_221920042.1">
    <property type="nucleotide sequence ID" value="NZ_CP173660.1"/>
</dbReference>
<dbReference type="Gene3D" id="3.40.50.300">
    <property type="entry name" value="P-loop containing nucleotide triphosphate hydrolases"/>
    <property type="match status" value="1"/>
</dbReference>
<dbReference type="PROSITE" id="PS00211">
    <property type="entry name" value="ABC_TRANSPORTER_1"/>
    <property type="match status" value="1"/>
</dbReference>
<dbReference type="InterPro" id="IPR003593">
    <property type="entry name" value="AAA+_ATPase"/>
</dbReference>
<evidence type="ECO:0000313" key="6">
    <source>
        <dbReference type="Proteomes" id="UP000779049"/>
    </source>
</evidence>
<dbReference type="InterPro" id="IPR017871">
    <property type="entry name" value="ABC_transporter-like_CS"/>
</dbReference>
<evidence type="ECO:0000256" key="2">
    <source>
        <dbReference type="ARBA" id="ARBA00022741"/>
    </source>
</evidence>
<keyword evidence="6" id="KW-1185">Reference proteome</keyword>
<dbReference type="InterPro" id="IPR003439">
    <property type="entry name" value="ABC_transporter-like_ATP-bd"/>
</dbReference>
<evidence type="ECO:0000259" key="4">
    <source>
        <dbReference type="PROSITE" id="PS50893"/>
    </source>
</evidence>
<dbReference type="EMBL" id="VIRV01000015">
    <property type="protein sequence ID" value="MBY0759394.1"/>
    <property type="molecule type" value="Genomic_DNA"/>
</dbReference>
<dbReference type="Proteomes" id="UP000779049">
    <property type="component" value="Unassembled WGS sequence"/>
</dbReference>
<evidence type="ECO:0000256" key="3">
    <source>
        <dbReference type="ARBA" id="ARBA00022840"/>
    </source>
</evidence>
<dbReference type="CDD" id="cd03293">
    <property type="entry name" value="ABC_NrtD_SsuB_transporters"/>
    <property type="match status" value="1"/>
</dbReference>
<feature type="domain" description="ABC transporter" evidence="4">
    <location>
        <begin position="5"/>
        <end position="236"/>
    </location>
</feature>
<accession>A0ABS7L8M5</accession>
<name>A0ABS7L8M5_9FIRM</name>
<dbReference type="PROSITE" id="PS50893">
    <property type="entry name" value="ABC_TRANSPORTER_2"/>
    <property type="match status" value="1"/>
</dbReference>
<proteinExistence type="predicted"/>